<gene>
    <name evidence="2" type="ORF">F511_38853</name>
</gene>
<accession>A0A2Z7B5U8</accession>
<sequence length="133" mass="14518">MLRNPKHTHAAHTTCDANFQPTALLLRPPMGEAPLAGPYPGPDGSHGPNHDPSYEPHCRHKAREGDSSPTCDMSCGFTYSHGSADLAILLIYGPPLRHLHSKLSPIEQSLAKASQEPIKNMIKIHESCMDLNH</sequence>
<dbReference type="Proteomes" id="UP000250235">
    <property type="component" value="Unassembled WGS sequence"/>
</dbReference>
<dbReference type="AlphaFoldDB" id="A0A2Z7B5U8"/>
<dbReference type="EMBL" id="KV009457">
    <property type="protein sequence ID" value="KZV29165.1"/>
    <property type="molecule type" value="Genomic_DNA"/>
</dbReference>
<organism evidence="2 3">
    <name type="scientific">Dorcoceras hygrometricum</name>
    <dbReference type="NCBI Taxonomy" id="472368"/>
    <lineage>
        <taxon>Eukaryota</taxon>
        <taxon>Viridiplantae</taxon>
        <taxon>Streptophyta</taxon>
        <taxon>Embryophyta</taxon>
        <taxon>Tracheophyta</taxon>
        <taxon>Spermatophyta</taxon>
        <taxon>Magnoliopsida</taxon>
        <taxon>eudicotyledons</taxon>
        <taxon>Gunneridae</taxon>
        <taxon>Pentapetalae</taxon>
        <taxon>asterids</taxon>
        <taxon>lamiids</taxon>
        <taxon>Lamiales</taxon>
        <taxon>Gesneriaceae</taxon>
        <taxon>Didymocarpoideae</taxon>
        <taxon>Trichosporeae</taxon>
        <taxon>Loxocarpinae</taxon>
        <taxon>Dorcoceras</taxon>
    </lineage>
</organism>
<name>A0A2Z7B5U8_9LAMI</name>
<reference evidence="2 3" key="1">
    <citation type="journal article" date="2015" name="Proc. Natl. Acad. Sci. U.S.A.">
        <title>The resurrection genome of Boea hygrometrica: A blueprint for survival of dehydration.</title>
        <authorList>
            <person name="Xiao L."/>
            <person name="Yang G."/>
            <person name="Zhang L."/>
            <person name="Yang X."/>
            <person name="Zhao S."/>
            <person name="Ji Z."/>
            <person name="Zhou Q."/>
            <person name="Hu M."/>
            <person name="Wang Y."/>
            <person name="Chen M."/>
            <person name="Xu Y."/>
            <person name="Jin H."/>
            <person name="Xiao X."/>
            <person name="Hu G."/>
            <person name="Bao F."/>
            <person name="Hu Y."/>
            <person name="Wan P."/>
            <person name="Li L."/>
            <person name="Deng X."/>
            <person name="Kuang T."/>
            <person name="Xiang C."/>
            <person name="Zhu J.K."/>
            <person name="Oliver M.J."/>
            <person name="He Y."/>
        </authorList>
    </citation>
    <scope>NUCLEOTIDE SEQUENCE [LARGE SCALE GENOMIC DNA]</scope>
    <source>
        <strain evidence="3">cv. XS01</strain>
    </source>
</reference>
<feature type="compositionally biased region" description="Basic and acidic residues" evidence="1">
    <location>
        <begin position="48"/>
        <end position="57"/>
    </location>
</feature>
<evidence type="ECO:0000256" key="1">
    <source>
        <dbReference type="SAM" id="MobiDB-lite"/>
    </source>
</evidence>
<protein>
    <submittedName>
        <fullName evidence="2">Topless-related protein 1-like</fullName>
    </submittedName>
</protein>
<feature type="region of interest" description="Disordered" evidence="1">
    <location>
        <begin position="28"/>
        <end position="66"/>
    </location>
</feature>
<proteinExistence type="predicted"/>
<evidence type="ECO:0000313" key="2">
    <source>
        <dbReference type="EMBL" id="KZV29165.1"/>
    </source>
</evidence>
<evidence type="ECO:0000313" key="3">
    <source>
        <dbReference type="Proteomes" id="UP000250235"/>
    </source>
</evidence>
<keyword evidence="3" id="KW-1185">Reference proteome</keyword>